<sequence length="145" mass="16047">MEDPMPKAAKKYYAVRVGREGPRIYDSWAECNANVSRWPGAVHKSFRSHTAAEEWLALTGPTSSMESISSSGPSVSWTFKPRVARSNQEKAERQPPTLEGRDQTPIETHTPGPSSESIILSEEQKNVLRRVERGENVFFTGSAGA</sequence>
<organism evidence="3 4">
    <name type="scientific">Suillus fuscotomentosus</name>
    <dbReference type="NCBI Taxonomy" id="1912939"/>
    <lineage>
        <taxon>Eukaryota</taxon>
        <taxon>Fungi</taxon>
        <taxon>Dikarya</taxon>
        <taxon>Basidiomycota</taxon>
        <taxon>Agaricomycotina</taxon>
        <taxon>Agaricomycetes</taxon>
        <taxon>Agaricomycetidae</taxon>
        <taxon>Boletales</taxon>
        <taxon>Suillineae</taxon>
        <taxon>Suillaceae</taxon>
        <taxon>Suillus</taxon>
    </lineage>
</organism>
<dbReference type="AlphaFoldDB" id="A0AAD4HUA4"/>
<feature type="compositionally biased region" description="Polar residues" evidence="1">
    <location>
        <begin position="105"/>
        <end position="118"/>
    </location>
</feature>
<feature type="domain" description="Ribonuclease H1 N-terminal" evidence="2">
    <location>
        <begin position="11"/>
        <end position="55"/>
    </location>
</feature>
<name>A0AAD4HUA4_9AGAM</name>
<evidence type="ECO:0000313" key="4">
    <source>
        <dbReference type="Proteomes" id="UP001195769"/>
    </source>
</evidence>
<dbReference type="InterPro" id="IPR009027">
    <property type="entry name" value="Ribosomal_bL9/RNase_H1_N"/>
</dbReference>
<dbReference type="Proteomes" id="UP001195769">
    <property type="component" value="Unassembled WGS sequence"/>
</dbReference>
<evidence type="ECO:0000313" key="3">
    <source>
        <dbReference type="EMBL" id="KAG1908486.1"/>
    </source>
</evidence>
<dbReference type="Gene3D" id="3.40.970.10">
    <property type="entry name" value="Ribonuclease H1, N-terminal domain"/>
    <property type="match status" value="1"/>
</dbReference>
<reference evidence="3" key="1">
    <citation type="journal article" date="2020" name="New Phytol.">
        <title>Comparative genomics reveals dynamic genome evolution in host specialist ectomycorrhizal fungi.</title>
        <authorList>
            <person name="Lofgren L.A."/>
            <person name="Nguyen N.H."/>
            <person name="Vilgalys R."/>
            <person name="Ruytinx J."/>
            <person name="Liao H.L."/>
            <person name="Branco S."/>
            <person name="Kuo A."/>
            <person name="LaButti K."/>
            <person name="Lipzen A."/>
            <person name="Andreopoulos W."/>
            <person name="Pangilinan J."/>
            <person name="Riley R."/>
            <person name="Hundley H."/>
            <person name="Na H."/>
            <person name="Barry K."/>
            <person name="Grigoriev I.V."/>
            <person name="Stajich J.E."/>
            <person name="Kennedy P.G."/>
        </authorList>
    </citation>
    <scope>NUCLEOTIDE SEQUENCE</scope>
    <source>
        <strain evidence="3">FC203</strain>
    </source>
</reference>
<evidence type="ECO:0000256" key="1">
    <source>
        <dbReference type="SAM" id="MobiDB-lite"/>
    </source>
</evidence>
<evidence type="ECO:0000259" key="2">
    <source>
        <dbReference type="Pfam" id="PF01693"/>
    </source>
</evidence>
<accession>A0AAD4HUA4</accession>
<proteinExistence type="predicted"/>
<feature type="compositionally biased region" description="Low complexity" evidence="1">
    <location>
        <begin position="63"/>
        <end position="76"/>
    </location>
</feature>
<feature type="compositionally biased region" description="Basic and acidic residues" evidence="1">
    <location>
        <begin position="87"/>
        <end position="104"/>
    </location>
</feature>
<dbReference type="GeneID" id="64665036"/>
<dbReference type="InterPro" id="IPR037056">
    <property type="entry name" value="RNase_H1_N_sf"/>
</dbReference>
<keyword evidence="4" id="KW-1185">Reference proteome</keyword>
<dbReference type="EMBL" id="JABBWK010000001">
    <property type="protein sequence ID" value="KAG1908486.1"/>
    <property type="molecule type" value="Genomic_DNA"/>
</dbReference>
<feature type="region of interest" description="Disordered" evidence="1">
    <location>
        <begin position="61"/>
        <end position="122"/>
    </location>
</feature>
<gene>
    <name evidence="3" type="ORF">F5891DRAFT_16295</name>
</gene>
<comment type="caution">
    <text evidence="3">The sequence shown here is derived from an EMBL/GenBank/DDBJ whole genome shotgun (WGS) entry which is preliminary data.</text>
</comment>
<dbReference type="RefSeq" id="XP_041234061.1">
    <property type="nucleotide sequence ID" value="XM_041370738.1"/>
</dbReference>
<dbReference type="Pfam" id="PF01693">
    <property type="entry name" value="Cauli_VI"/>
    <property type="match status" value="1"/>
</dbReference>
<dbReference type="InterPro" id="IPR011320">
    <property type="entry name" value="RNase_H1_N"/>
</dbReference>
<protein>
    <recommendedName>
        <fullName evidence="2">Ribonuclease H1 N-terminal domain-containing protein</fullName>
    </recommendedName>
</protein>
<dbReference type="SUPFAM" id="SSF55658">
    <property type="entry name" value="L9 N-domain-like"/>
    <property type="match status" value="1"/>
</dbReference>